<evidence type="ECO:0008006" key="7">
    <source>
        <dbReference type="Google" id="ProtNLM"/>
    </source>
</evidence>
<dbReference type="CDD" id="cd00130">
    <property type="entry name" value="PAS"/>
    <property type="match status" value="2"/>
</dbReference>
<dbReference type="PROSITE" id="PS50887">
    <property type="entry name" value="GGDEF"/>
    <property type="match status" value="1"/>
</dbReference>
<evidence type="ECO:0000259" key="3">
    <source>
        <dbReference type="PROSITE" id="PS50113"/>
    </source>
</evidence>
<sequence>MGLLTFVASLMVASGVVFHQQQEVVDARKMEAAYQAAHQARLLEVRLTYALGAASSLAALRLEAPDLEERFERVAAQLDASHPNVTVLVLASEGMTRYRYAAQQDDSAEQWEELASVTQAAPTPADDSLQLMGPMTLEDGTQVVVGRHPLMSDQAFRGYSDAVVSLTSLLSDSGLQALGQQGYRFQVLAEEGDGDSRPVVFRNTQSTLEQPVVHEMDIAGSTWTLAMAPAAGWLPAGWLMSSLGMALGVSGLLAYLVTSVTELRWRRRTLEQQVEERTRDLRKSLDRFQSLIAATNTGVWEYTPSQDIARFSPEYIAMMGFDPGDYPADGRASIEELWSDLLHPDDHDKAIENLQNFLIDDSGRMYEGRFRMKHKNGDWRWILCRGHFINLDDETDRVIVGSHIDITGQVESQRQLDLAAEVFEKTSEGIVVTLPSEEIVLVNDAFMRISGYSEQEAIGARPSIMASGRHDHFFFEKMWHSIQNHGTWQGEVWNRRKNGEVCPQWLTISEVRDSENTLTHYIGIISDMSRLKQDQHQIHQMAYYDPLTSLPNRTMLEERAEMAINSASRRKAHLSLMFFDLDGFKNVNDARGHQVGDKLLKAFAERVSPLLRKQDTFSRPGGDEFVILLPDSDARAAIRVVEKILASLEFSFDIDGEEIHIGGSVGIAIYPEDGDSMSQLYINADTAMYRAKQQGRSTYSFYSELDAVDQNRF</sequence>
<dbReference type="InterPro" id="IPR035965">
    <property type="entry name" value="PAS-like_dom_sf"/>
</dbReference>
<dbReference type="InterPro" id="IPR043128">
    <property type="entry name" value="Rev_trsase/Diguanyl_cyclase"/>
</dbReference>
<feature type="domain" description="PAS" evidence="2">
    <location>
        <begin position="284"/>
        <end position="361"/>
    </location>
</feature>
<name>A0A4Y4EXZ8_9GAMM</name>
<dbReference type="GO" id="GO:0003824">
    <property type="term" value="F:catalytic activity"/>
    <property type="evidence" value="ECO:0007669"/>
    <property type="project" value="UniProtKB-ARBA"/>
</dbReference>
<dbReference type="InterPro" id="IPR001610">
    <property type="entry name" value="PAC"/>
</dbReference>
<dbReference type="PANTHER" id="PTHR46663:SF3">
    <property type="entry name" value="SLL0267 PROTEIN"/>
    <property type="match status" value="1"/>
</dbReference>
<evidence type="ECO:0000313" key="5">
    <source>
        <dbReference type="EMBL" id="GED21973.1"/>
    </source>
</evidence>
<proteinExistence type="predicted"/>
<accession>A0A4Y4EXZ8</accession>
<dbReference type="PROSITE" id="PS50113">
    <property type="entry name" value="PAC"/>
    <property type="match status" value="2"/>
</dbReference>
<dbReference type="Gene3D" id="3.30.450.20">
    <property type="entry name" value="PAS domain"/>
    <property type="match status" value="2"/>
</dbReference>
<dbReference type="Gene3D" id="3.30.70.270">
    <property type="match status" value="1"/>
</dbReference>
<dbReference type="EMBL" id="BJOC01000013">
    <property type="protein sequence ID" value="GED21973.1"/>
    <property type="molecule type" value="Genomic_DNA"/>
</dbReference>
<comment type="cofactor">
    <cofactor evidence="1">
        <name>Mg(2+)</name>
        <dbReference type="ChEBI" id="CHEBI:18420"/>
    </cofactor>
</comment>
<dbReference type="Pfam" id="PF00990">
    <property type="entry name" value="GGDEF"/>
    <property type="match status" value="1"/>
</dbReference>
<feature type="domain" description="PAC" evidence="3">
    <location>
        <begin position="366"/>
        <end position="418"/>
    </location>
</feature>
<reference evidence="5 6" key="1">
    <citation type="submission" date="2019-06" db="EMBL/GenBank/DDBJ databases">
        <title>Whole genome shotgun sequence of Halomonas halmophila NBRC 15537.</title>
        <authorList>
            <person name="Hosoyama A."/>
            <person name="Uohara A."/>
            <person name="Ohji S."/>
            <person name="Ichikawa N."/>
        </authorList>
    </citation>
    <scope>NUCLEOTIDE SEQUENCE [LARGE SCALE GENOMIC DNA]</scope>
    <source>
        <strain evidence="5 6">NBRC 15537</strain>
    </source>
</reference>
<evidence type="ECO:0000259" key="2">
    <source>
        <dbReference type="PROSITE" id="PS50112"/>
    </source>
</evidence>
<dbReference type="SMART" id="SM00091">
    <property type="entry name" value="PAS"/>
    <property type="match status" value="2"/>
</dbReference>
<feature type="domain" description="GGDEF" evidence="4">
    <location>
        <begin position="572"/>
        <end position="704"/>
    </location>
</feature>
<comment type="caution">
    <text evidence="5">The sequence shown here is derived from an EMBL/GenBank/DDBJ whole genome shotgun (WGS) entry which is preliminary data.</text>
</comment>
<protein>
    <recommendedName>
        <fullName evidence="7">Diguanylate cyclase</fullName>
    </recommendedName>
</protein>
<dbReference type="PROSITE" id="PS50112">
    <property type="entry name" value="PAS"/>
    <property type="match status" value="2"/>
</dbReference>
<dbReference type="NCBIfam" id="TIGR00229">
    <property type="entry name" value="sensory_box"/>
    <property type="match status" value="2"/>
</dbReference>
<organism evidence="5 6">
    <name type="scientific">Halomonas halmophila</name>
    <dbReference type="NCBI Taxonomy" id="252"/>
    <lineage>
        <taxon>Bacteria</taxon>
        <taxon>Pseudomonadati</taxon>
        <taxon>Pseudomonadota</taxon>
        <taxon>Gammaproteobacteria</taxon>
        <taxon>Oceanospirillales</taxon>
        <taxon>Halomonadaceae</taxon>
        <taxon>Halomonas</taxon>
    </lineage>
</organism>
<dbReference type="InterPro" id="IPR029787">
    <property type="entry name" value="Nucleotide_cyclase"/>
</dbReference>
<dbReference type="RefSeq" id="WP_170214832.1">
    <property type="nucleotide sequence ID" value="NZ_BJOC01000013.1"/>
</dbReference>
<feature type="domain" description="PAS" evidence="2">
    <location>
        <begin position="415"/>
        <end position="459"/>
    </location>
</feature>
<dbReference type="AlphaFoldDB" id="A0A4Y4EXZ8"/>
<dbReference type="SMART" id="SM00267">
    <property type="entry name" value="GGDEF"/>
    <property type="match status" value="1"/>
</dbReference>
<dbReference type="InterPro" id="IPR000014">
    <property type="entry name" value="PAS"/>
</dbReference>
<dbReference type="SMART" id="SM00086">
    <property type="entry name" value="PAC"/>
    <property type="match status" value="2"/>
</dbReference>
<dbReference type="Proteomes" id="UP000319812">
    <property type="component" value="Unassembled WGS sequence"/>
</dbReference>
<dbReference type="SUPFAM" id="SSF55785">
    <property type="entry name" value="PYP-like sensor domain (PAS domain)"/>
    <property type="match status" value="2"/>
</dbReference>
<evidence type="ECO:0000259" key="4">
    <source>
        <dbReference type="PROSITE" id="PS50887"/>
    </source>
</evidence>
<gene>
    <name evidence="5" type="ORF">HHA01_09500</name>
</gene>
<keyword evidence="6" id="KW-1185">Reference proteome</keyword>
<dbReference type="CDD" id="cd01949">
    <property type="entry name" value="GGDEF"/>
    <property type="match status" value="1"/>
</dbReference>
<dbReference type="InterPro" id="IPR000700">
    <property type="entry name" value="PAS-assoc_C"/>
</dbReference>
<dbReference type="FunFam" id="3.30.70.270:FF:000001">
    <property type="entry name" value="Diguanylate cyclase domain protein"/>
    <property type="match status" value="1"/>
</dbReference>
<dbReference type="PANTHER" id="PTHR46663">
    <property type="entry name" value="DIGUANYLATE CYCLASE DGCT-RELATED"/>
    <property type="match status" value="1"/>
</dbReference>
<dbReference type="InterPro" id="IPR052163">
    <property type="entry name" value="DGC-Regulatory_Protein"/>
</dbReference>
<dbReference type="InterPro" id="IPR000160">
    <property type="entry name" value="GGDEF_dom"/>
</dbReference>
<evidence type="ECO:0000313" key="6">
    <source>
        <dbReference type="Proteomes" id="UP000319812"/>
    </source>
</evidence>
<dbReference type="Pfam" id="PF08447">
    <property type="entry name" value="PAS_3"/>
    <property type="match status" value="1"/>
</dbReference>
<feature type="domain" description="PAC" evidence="3">
    <location>
        <begin position="488"/>
        <end position="540"/>
    </location>
</feature>
<dbReference type="SUPFAM" id="SSF55073">
    <property type="entry name" value="Nucleotide cyclase"/>
    <property type="match status" value="1"/>
</dbReference>
<dbReference type="InterPro" id="IPR013655">
    <property type="entry name" value="PAS_fold_3"/>
</dbReference>
<dbReference type="Pfam" id="PF13426">
    <property type="entry name" value="PAS_9"/>
    <property type="match status" value="1"/>
</dbReference>
<evidence type="ECO:0000256" key="1">
    <source>
        <dbReference type="ARBA" id="ARBA00001946"/>
    </source>
</evidence>
<dbReference type="NCBIfam" id="TIGR00254">
    <property type="entry name" value="GGDEF"/>
    <property type="match status" value="1"/>
</dbReference>